<feature type="domain" description="F-box" evidence="1">
    <location>
        <begin position="6"/>
        <end position="47"/>
    </location>
</feature>
<dbReference type="Pfam" id="PF07734">
    <property type="entry name" value="FBA_1"/>
    <property type="match status" value="1"/>
</dbReference>
<dbReference type="Gene3D" id="1.20.1280.50">
    <property type="match status" value="1"/>
</dbReference>
<dbReference type="InterPro" id="IPR050796">
    <property type="entry name" value="SCF_F-box_component"/>
</dbReference>
<keyword evidence="3" id="KW-1185">Reference proteome</keyword>
<comment type="caution">
    <text evidence="2">The sequence shown here is derived from an EMBL/GenBank/DDBJ whole genome shotgun (WGS) entry which is preliminary data.</text>
</comment>
<evidence type="ECO:0000313" key="3">
    <source>
        <dbReference type="Proteomes" id="UP001153076"/>
    </source>
</evidence>
<dbReference type="PANTHER" id="PTHR31672:SF13">
    <property type="entry name" value="F-BOX PROTEIN CPR30-LIKE"/>
    <property type="match status" value="1"/>
</dbReference>
<dbReference type="InterPro" id="IPR017451">
    <property type="entry name" value="F-box-assoc_interact_dom"/>
</dbReference>
<dbReference type="InterPro" id="IPR036047">
    <property type="entry name" value="F-box-like_dom_sf"/>
</dbReference>
<dbReference type="CDD" id="cd22157">
    <property type="entry name" value="F-box_AtFBW1-like"/>
    <property type="match status" value="1"/>
</dbReference>
<dbReference type="PANTHER" id="PTHR31672">
    <property type="entry name" value="BNACNNG10540D PROTEIN"/>
    <property type="match status" value="1"/>
</dbReference>
<evidence type="ECO:0000259" key="1">
    <source>
        <dbReference type="SMART" id="SM00256"/>
    </source>
</evidence>
<dbReference type="Proteomes" id="UP001153076">
    <property type="component" value="Unassembled WGS sequence"/>
</dbReference>
<dbReference type="EMBL" id="JAKOGI010000092">
    <property type="protein sequence ID" value="KAJ8444625.1"/>
    <property type="molecule type" value="Genomic_DNA"/>
</dbReference>
<dbReference type="InterPro" id="IPR006527">
    <property type="entry name" value="F-box-assoc_dom_typ1"/>
</dbReference>
<name>A0A9Q1KKH9_9CARY</name>
<reference evidence="2" key="1">
    <citation type="submission" date="2022-04" db="EMBL/GenBank/DDBJ databases">
        <title>Carnegiea gigantea Genome sequencing and assembly v2.</title>
        <authorList>
            <person name="Copetti D."/>
            <person name="Sanderson M.J."/>
            <person name="Burquez A."/>
            <person name="Wojciechowski M.F."/>
        </authorList>
    </citation>
    <scope>NUCLEOTIDE SEQUENCE</scope>
    <source>
        <strain evidence="2">SGP5-SGP5p</strain>
        <tissue evidence="2">Aerial part</tissue>
    </source>
</reference>
<proteinExistence type="predicted"/>
<dbReference type="InterPro" id="IPR001810">
    <property type="entry name" value="F-box_dom"/>
</dbReference>
<dbReference type="SUPFAM" id="SSF81383">
    <property type="entry name" value="F-box domain"/>
    <property type="match status" value="1"/>
</dbReference>
<protein>
    <recommendedName>
        <fullName evidence="1">F-box domain-containing protein</fullName>
    </recommendedName>
</protein>
<sequence>MADAALPMDVIATEILSKLPAKSLLCFKCVCKFFRTLISTPDFVQRHLRQTLSSDTNRLLILIGKFSGLYAFHLDSPEFSAVSLRFPSGVHEGSGGGLFFIGSCNGLVCIGTPFSSLIIFNPSTGIYKEIEKIDGRNLFVPGSCINYGFGFDDTNDDYKIVRVMTRYSYDHHGMRREVNVYSMKSDSWSLIESTSYQDSMKHMENGALVDNHLVHWKFWSPWDNEHRIGCFDLRNNGWCDDVPLPDYDPQNGSREAVHFADILFQTYRNKENDLVHLGVLDGCLCLLTEQTHMIGVDVWVMKEYGVQESWAKLVGISNKDVSRPLKICPFGYGKGSRSEILVRVDSQSRFFWYNIRDKTWRWAEISRDRPNRACWQKRLGLATAIFNSKNLSQATLLSSDGGKQESPTWLTEYSETSYGRHGGIPGSGGGHRYQGGRLVAHNYRSFDWSTAATYGSWSEILMISKDSPSKLLWYNIGDKTFRWAEVHGVPAYYEACISKGSIVNIPGSVCLQIEAPKNQ</sequence>
<dbReference type="AlphaFoldDB" id="A0A9Q1KKH9"/>
<dbReference type="SMART" id="SM00256">
    <property type="entry name" value="FBOX"/>
    <property type="match status" value="1"/>
</dbReference>
<evidence type="ECO:0000313" key="2">
    <source>
        <dbReference type="EMBL" id="KAJ8444625.1"/>
    </source>
</evidence>
<dbReference type="OrthoDB" id="591557at2759"/>
<accession>A0A9Q1KKH9</accession>
<organism evidence="2 3">
    <name type="scientific">Carnegiea gigantea</name>
    <dbReference type="NCBI Taxonomy" id="171969"/>
    <lineage>
        <taxon>Eukaryota</taxon>
        <taxon>Viridiplantae</taxon>
        <taxon>Streptophyta</taxon>
        <taxon>Embryophyta</taxon>
        <taxon>Tracheophyta</taxon>
        <taxon>Spermatophyta</taxon>
        <taxon>Magnoliopsida</taxon>
        <taxon>eudicotyledons</taxon>
        <taxon>Gunneridae</taxon>
        <taxon>Pentapetalae</taxon>
        <taxon>Caryophyllales</taxon>
        <taxon>Cactineae</taxon>
        <taxon>Cactaceae</taxon>
        <taxon>Cactoideae</taxon>
        <taxon>Echinocereeae</taxon>
        <taxon>Carnegiea</taxon>
    </lineage>
</organism>
<dbReference type="Pfam" id="PF00646">
    <property type="entry name" value="F-box"/>
    <property type="match status" value="1"/>
</dbReference>
<dbReference type="NCBIfam" id="TIGR01640">
    <property type="entry name" value="F_box_assoc_1"/>
    <property type="match status" value="1"/>
</dbReference>
<gene>
    <name evidence="2" type="ORF">Cgig2_023688</name>
</gene>